<evidence type="ECO:0000313" key="10">
    <source>
        <dbReference type="EMBL" id="AIQ11437.1"/>
    </source>
</evidence>
<feature type="domain" description="ABC transmembrane type-1" evidence="9">
    <location>
        <begin position="29"/>
        <end position="309"/>
    </location>
</feature>
<dbReference type="Pfam" id="PF00664">
    <property type="entry name" value="ABC_membrane"/>
    <property type="match status" value="1"/>
</dbReference>
<sequence>MKKLRHLLNTDIYRWLKQCMTGKWGALSVIIILNVIISLSGAVLAIVSKQVIDHAVQNSMRVSGIYAIAFALILILQLALSSILTLRTVKLREAMNNDLQRNFMDRLYRAEWSAAGKYHSGDLLTHLTNDVANVTDGLVNTLPSIISLIAQFAAAFITLLYFDKTLALFAFLLGPVSVLISWYIGSRLKKMQHQIQAAESRYRSLLHECVQNLLIVKTFEHEQDSLQKVQASQANRLFWILKRTRFNVAADLTMGIGYRLGFFLAFIWGAYRISIGAASFGMFTAFLQLVGQIQGPLEGLARSFPVLIAMITSAERLIVFQKLESENKRESLPAIRDGISGLQMEHVVYGYEANKPILTGVSLRIQPGELIALIGTSGEGKTTLLRLLLALIKPQTGDVCIIGKDHERISLSADTRSYFSYVPQGNTLFSGTIADNLRIGHPSATEEEINAATQAACARGFIEKLPQGIDTVIGEHGSGLSEGQAQRIAIARALLRPAPILLLDEATSALDMDTEWTVLQNIRNLQPPRTCIAITHRLSVFDVCDHIYRLSKGQLLEQKKELVTH</sequence>
<dbReference type="GO" id="GO:0005886">
    <property type="term" value="C:plasma membrane"/>
    <property type="evidence" value="ECO:0007669"/>
    <property type="project" value="UniProtKB-SubCell"/>
</dbReference>
<dbReference type="Gene3D" id="1.20.1560.10">
    <property type="entry name" value="ABC transporter type 1, transmembrane domain"/>
    <property type="match status" value="1"/>
</dbReference>
<dbReference type="EMBL" id="CP009288">
    <property type="protein sequence ID" value="AIQ11437.1"/>
    <property type="molecule type" value="Genomic_DNA"/>
</dbReference>
<dbReference type="GO" id="GO:0016887">
    <property type="term" value="F:ATP hydrolysis activity"/>
    <property type="evidence" value="ECO:0007669"/>
    <property type="project" value="InterPro"/>
</dbReference>
<proteinExistence type="predicted"/>
<feature type="transmembrane region" description="Helical" evidence="7">
    <location>
        <begin position="65"/>
        <end position="86"/>
    </location>
</feature>
<dbReference type="CDD" id="cd07346">
    <property type="entry name" value="ABC_6TM_exporters"/>
    <property type="match status" value="1"/>
</dbReference>
<feature type="transmembrane region" description="Helical" evidence="7">
    <location>
        <begin position="24"/>
        <end position="45"/>
    </location>
</feature>
<evidence type="ECO:0000259" key="9">
    <source>
        <dbReference type="PROSITE" id="PS50929"/>
    </source>
</evidence>
<keyword evidence="4" id="KW-0067">ATP-binding</keyword>
<evidence type="ECO:0000256" key="7">
    <source>
        <dbReference type="SAM" id="Phobius"/>
    </source>
</evidence>
<evidence type="ECO:0000256" key="5">
    <source>
        <dbReference type="ARBA" id="ARBA00022989"/>
    </source>
</evidence>
<dbReference type="Pfam" id="PF00005">
    <property type="entry name" value="ABC_tran"/>
    <property type="match status" value="1"/>
</dbReference>
<dbReference type="GO" id="GO:0034040">
    <property type="term" value="F:ATPase-coupled lipid transmembrane transporter activity"/>
    <property type="evidence" value="ECO:0007669"/>
    <property type="project" value="TreeGrafter"/>
</dbReference>
<evidence type="ECO:0000256" key="2">
    <source>
        <dbReference type="ARBA" id="ARBA00022692"/>
    </source>
</evidence>
<keyword evidence="3" id="KW-0547">Nucleotide-binding</keyword>
<dbReference type="PANTHER" id="PTHR24221">
    <property type="entry name" value="ATP-BINDING CASSETTE SUB-FAMILY B"/>
    <property type="match status" value="1"/>
</dbReference>
<dbReference type="GO" id="GO:0005524">
    <property type="term" value="F:ATP binding"/>
    <property type="evidence" value="ECO:0007669"/>
    <property type="project" value="UniProtKB-KW"/>
</dbReference>
<keyword evidence="6 7" id="KW-0472">Membrane</keyword>
<dbReference type="InterPro" id="IPR003439">
    <property type="entry name" value="ABC_transporter-like_ATP-bd"/>
</dbReference>
<dbReference type="SUPFAM" id="SSF90123">
    <property type="entry name" value="ABC transporter transmembrane region"/>
    <property type="match status" value="1"/>
</dbReference>
<dbReference type="KEGG" id="pdu:PDUR_05225"/>
<comment type="subcellular location">
    <subcellularLocation>
        <location evidence="1">Cell membrane</location>
        <topology evidence="1">Multi-pass membrane protein</topology>
    </subcellularLocation>
</comment>
<dbReference type="InterPro" id="IPR039421">
    <property type="entry name" value="Type_1_exporter"/>
</dbReference>
<evidence type="ECO:0000256" key="4">
    <source>
        <dbReference type="ARBA" id="ARBA00022840"/>
    </source>
</evidence>
<dbReference type="OrthoDB" id="9771903at2"/>
<evidence type="ECO:0000256" key="3">
    <source>
        <dbReference type="ARBA" id="ARBA00022741"/>
    </source>
</evidence>
<dbReference type="PROSITE" id="PS50893">
    <property type="entry name" value="ABC_TRANSPORTER_2"/>
    <property type="match status" value="1"/>
</dbReference>
<dbReference type="InterPro" id="IPR003593">
    <property type="entry name" value="AAA+_ATPase"/>
</dbReference>
<dbReference type="InterPro" id="IPR036640">
    <property type="entry name" value="ABC1_TM_sf"/>
</dbReference>
<dbReference type="STRING" id="44251.PDUR_05225"/>
<dbReference type="Gene3D" id="3.40.50.300">
    <property type="entry name" value="P-loop containing nucleotide triphosphate hydrolases"/>
    <property type="match status" value="1"/>
</dbReference>
<evidence type="ECO:0000256" key="6">
    <source>
        <dbReference type="ARBA" id="ARBA00023136"/>
    </source>
</evidence>
<evidence type="ECO:0000259" key="8">
    <source>
        <dbReference type="PROSITE" id="PS50893"/>
    </source>
</evidence>
<dbReference type="GO" id="GO:0140359">
    <property type="term" value="F:ABC-type transporter activity"/>
    <property type="evidence" value="ECO:0007669"/>
    <property type="project" value="InterPro"/>
</dbReference>
<dbReference type="SUPFAM" id="SSF52540">
    <property type="entry name" value="P-loop containing nucleoside triphosphate hydrolases"/>
    <property type="match status" value="1"/>
</dbReference>
<feature type="domain" description="ABC transporter" evidence="8">
    <location>
        <begin position="342"/>
        <end position="565"/>
    </location>
</feature>
<dbReference type="Proteomes" id="UP000029409">
    <property type="component" value="Chromosome"/>
</dbReference>
<dbReference type="PANTHER" id="PTHR24221:SF654">
    <property type="entry name" value="ATP-BINDING CASSETTE SUB-FAMILY B MEMBER 6"/>
    <property type="match status" value="1"/>
</dbReference>
<keyword evidence="5 7" id="KW-1133">Transmembrane helix</keyword>
<accession>A0A089HK34</accession>
<dbReference type="InterPro" id="IPR011527">
    <property type="entry name" value="ABC1_TM_dom"/>
</dbReference>
<evidence type="ECO:0000313" key="11">
    <source>
        <dbReference type="Proteomes" id="UP000029409"/>
    </source>
</evidence>
<dbReference type="InterPro" id="IPR027417">
    <property type="entry name" value="P-loop_NTPase"/>
</dbReference>
<gene>
    <name evidence="10" type="ORF">PDUR_05225</name>
</gene>
<feature type="transmembrane region" description="Helical" evidence="7">
    <location>
        <begin position="168"/>
        <end position="185"/>
    </location>
</feature>
<dbReference type="RefSeq" id="WP_052410064.1">
    <property type="nucleotide sequence ID" value="NZ_CP009288.1"/>
</dbReference>
<protein>
    <recommendedName>
        <fullName evidence="12">ABC transporter ATP-binding protein</fullName>
    </recommendedName>
</protein>
<evidence type="ECO:0000256" key="1">
    <source>
        <dbReference type="ARBA" id="ARBA00004651"/>
    </source>
</evidence>
<organism evidence="10 11">
    <name type="scientific">Paenibacillus durus</name>
    <name type="common">Paenibacillus azotofixans</name>
    <dbReference type="NCBI Taxonomy" id="44251"/>
    <lineage>
        <taxon>Bacteria</taxon>
        <taxon>Bacillati</taxon>
        <taxon>Bacillota</taxon>
        <taxon>Bacilli</taxon>
        <taxon>Bacillales</taxon>
        <taxon>Paenibacillaceae</taxon>
        <taxon>Paenibacillus</taxon>
    </lineage>
</organism>
<dbReference type="SMART" id="SM00382">
    <property type="entry name" value="AAA"/>
    <property type="match status" value="1"/>
</dbReference>
<reference evidence="10 11" key="1">
    <citation type="submission" date="2014-08" db="EMBL/GenBank/DDBJ databases">
        <title>Comparative genomics of the Paenibacillus odorifer group.</title>
        <authorList>
            <person name="den Bakker H.C."/>
            <person name="Tsai Y.-C."/>
            <person name="Martin N."/>
            <person name="Korlach J."/>
            <person name="Wiedmann M."/>
        </authorList>
    </citation>
    <scope>NUCLEOTIDE SEQUENCE [LARGE SCALE GENOMIC DNA]</scope>
    <source>
        <strain evidence="10 11">DSM 1735</strain>
    </source>
</reference>
<dbReference type="AlphaFoldDB" id="A0A089HK34"/>
<feature type="transmembrane region" description="Helical" evidence="7">
    <location>
        <begin position="262"/>
        <end position="287"/>
    </location>
</feature>
<dbReference type="eggNOG" id="COG1132">
    <property type="taxonomic scope" value="Bacteria"/>
</dbReference>
<keyword evidence="11" id="KW-1185">Reference proteome</keyword>
<feature type="transmembrane region" description="Helical" evidence="7">
    <location>
        <begin position="145"/>
        <end position="162"/>
    </location>
</feature>
<keyword evidence="2 7" id="KW-0812">Transmembrane</keyword>
<evidence type="ECO:0008006" key="12">
    <source>
        <dbReference type="Google" id="ProtNLM"/>
    </source>
</evidence>
<dbReference type="PROSITE" id="PS50929">
    <property type="entry name" value="ABC_TM1F"/>
    <property type="match status" value="1"/>
</dbReference>
<name>A0A089HK34_PAEDU</name>